<reference evidence="2 3" key="1">
    <citation type="submission" date="2022-05" db="EMBL/GenBank/DDBJ databases">
        <authorList>
            <consortium name="Genoscope - CEA"/>
            <person name="William W."/>
        </authorList>
    </citation>
    <scope>NUCLEOTIDE SEQUENCE [LARGE SCALE GENOMIC DNA]</scope>
</reference>
<proteinExistence type="predicted"/>
<dbReference type="EMBL" id="CALNXK010000126">
    <property type="protein sequence ID" value="CAH3163473.1"/>
    <property type="molecule type" value="Genomic_DNA"/>
</dbReference>
<feature type="region of interest" description="Disordered" evidence="1">
    <location>
        <begin position="125"/>
        <end position="194"/>
    </location>
</feature>
<organism evidence="2 3">
    <name type="scientific">Porites lobata</name>
    <dbReference type="NCBI Taxonomy" id="104759"/>
    <lineage>
        <taxon>Eukaryota</taxon>
        <taxon>Metazoa</taxon>
        <taxon>Cnidaria</taxon>
        <taxon>Anthozoa</taxon>
        <taxon>Hexacorallia</taxon>
        <taxon>Scleractinia</taxon>
        <taxon>Fungiina</taxon>
        <taxon>Poritidae</taxon>
        <taxon>Porites</taxon>
    </lineage>
</organism>
<feature type="compositionally biased region" description="Basic and acidic residues" evidence="1">
    <location>
        <begin position="242"/>
        <end position="268"/>
    </location>
</feature>
<evidence type="ECO:0000313" key="2">
    <source>
        <dbReference type="EMBL" id="CAH3163473.1"/>
    </source>
</evidence>
<dbReference type="Proteomes" id="UP001159405">
    <property type="component" value="Unassembled WGS sequence"/>
</dbReference>
<accession>A0ABN8QK92</accession>
<comment type="caution">
    <text evidence="2">The sequence shown here is derived from an EMBL/GenBank/DDBJ whole genome shotgun (WGS) entry which is preliminary data.</text>
</comment>
<evidence type="ECO:0000256" key="1">
    <source>
        <dbReference type="SAM" id="MobiDB-lite"/>
    </source>
</evidence>
<protein>
    <submittedName>
        <fullName evidence="2">Uncharacterized protein</fullName>
    </submittedName>
</protein>
<keyword evidence="3" id="KW-1185">Reference proteome</keyword>
<feature type="region of interest" description="Disordered" evidence="1">
    <location>
        <begin position="207"/>
        <end position="287"/>
    </location>
</feature>
<sequence>MMVGSCEFSEELPFTDHVFSFEGRRKLHSKLCELGRKDFFAIFTSDPFVLSIGCYDGHPFITDTHPVTLEPGKGNGLLLIGKQNSRELWKSLCVWLWQRLDHGGVKPGTCQSLAVVSPKTRVTVSDAKSSVPGEETSRKCPTDSCSDDEVQCSVTEDKDRDFELPGMRTKRRRDDDKHSVINLIPDDSKRPQKDLGSINLVTASHASAVVSPQTEEQASETNSLPHVENTSAKISTDSSSDDEAKCSVTQKKDTDVKPRAEGDGENPRKNTPAAGSKRPGNDDEHPVINLIMARTKRPRENDYVQRGDTHGLGKETIAVDESIPTVEAVDRVSQVRNQTIVLSFGFHGYWKSNPKIPVWELGKKSRYTAKEAMEVLLCQCVNEPSCDRHPLRVRENAAFLVNVDSYNNWEDIKDDMNGAYTKPLTCGTWTFECQKNDNGETDIKLVARKALPLMKNSQYHLLINSKANKACPSLVRSIFLMKDSSHTIVNGMALLQYHITSGEEQVDFHVGVHGNSSKLSKAAFYPTAKSTLEALKQKVGNNAPSQVYKAVYDKAGGSSQARTPGTLPRSRKQVYDLQFRANKENDPVEDLLVYARMKDDTVVLRHEDLPNDLWVLGTKVMCNDLG</sequence>
<evidence type="ECO:0000313" key="3">
    <source>
        <dbReference type="Proteomes" id="UP001159405"/>
    </source>
</evidence>
<feature type="compositionally biased region" description="Polar residues" evidence="1">
    <location>
        <begin position="207"/>
        <end position="238"/>
    </location>
</feature>
<name>A0ABN8QK92_9CNID</name>
<gene>
    <name evidence="2" type="ORF">PLOB_00005833</name>
</gene>